<keyword evidence="4 8" id="KW-0805">Transcription regulation</keyword>
<evidence type="ECO:0000256" key="5">
    <source>
        <dbReference type="ARBA" id="ARBA00023163"/>
    </source>
</evidence>
<dbReference type="AlphaFoldDB" id="K0KYC4"/>
<comment type="subcellular location">
    <subcellularLocation>
        <location evidence="1 8">Nucleus</location>
    </subcellularLocation>
</comment>
<comment type="subunit">
    <text evidence="8">Component of the Mediator complex.</text>
</comment>
<evidence type="ECO:0000313" key="10">
    <source>
        <dbReference type="EMBL" id="CCH46098.1"/>
    </source>
</evidence>
<protein>
    <recommendedName>
        <fullName evidence="3 8">Mediator of RNA polymerase II transcription subunit 17</fullName>
    </recommendedName>
    <alternativeName>
        <fullName evidence="7 8">Mediator complex subunit 17</fullName>
    </alternativeName>
</protein>
<dbReference type="InParanoid" id="K0KYC4"/>
<evidence type="ECO:0000256" key="6">
    <source>
        <dbReference type="ARBA" id="ARBA00023242"/>
    </source>
</evidence>
<comment type="caution">
    <text evidence="10">The sequence shown here is derived from an EMBL/GenBank/DDBJ whole genome shotgun (WGS) entry which is preliminary data.</text>
</comment>
<keyword evidence="5 8" id="KW-0804">Transcription</keyword>
<feature type="region of interest" description="Disordered" evidence="9">
    <location>
        <begin position="66"/>
        <end position="89"/>
    </location>
</feature>
<dbReference type="InterPro" id="IPR019313">
    <property type="entry name" value="Mediator_Med17"/>
</dbReference>
<dbReference type="Gene3D" id="6.10.250.2620">
    <property type="match status" value="1"/>
</dbReference>
<evidence type="ECO:0000256" key="3">
    <source>
        <dbReference type="ARBA" id="ARBA00019610"/>
    </source>
</evidence>
<evidence type="ECO:0000256" key="4">
    <source>
        <dbReference type="ARBA" id="ARBA00023015"/>
    </source>
</evidence>
<dbReference type="GO" id="GO:0070847">
    <property type="term" value="C:core mediator complex"/>
    <property type="evidence" value="ECO:0007669"/>
    <property type="project" value="TreeGrafter"/>
</dbReference>
<accession>K0KYC4</accession>
<keyword evidence="8" id="KW-0010">Activator</keyword>
<proteinExistence type="inferred from homology"/>
<dbReference type="EMBL" id="CAIF01000229">
    <property type="protein sequence ID" value="CCH46098.1"/>
    <property type="molecule type" value="Genomic_DNA"/>
</dbReference>
<gene>
    <name evidence="8" type="primary">MED17</name>
    <name evidence="10" type="ORF">BN7_5686</name>
</gene>
<dbReference type="eggNOG" id="ENOG502QS9H">
    <property type="taxonomic scope" value="Eukaryota"/>
</dbReference>
<sequence length="566" mass="65545">MAEQDLSKIHITLDSKLIDEHVDAFLPDELVFKAQLVPRIIHERGPFVDINESDLIKEIASLNAQQNSDNDVDMDQDDHDNLEETPDDDDQLINVNETFTKNKIEALKFISTALNESSLALDFVSLLISCVRPAAGTISMSQHLKKFVPPGSLNSDIVNQVTTPQERELRMKNEKIIGQGWKLSSLESSSNKLRDSSIRLSEEILKEKTFWDTIKKNFNNKEILYKTRDKSTGKRIFAVKYGYEDSGSTYKIQGNAILKTTDNNHRIDFVPLNSVSGSEKKLLRVRILKKQNNDDEFTIFGESKIDENFSQDDSIRSQISKARYFIFEEELFNQLIEEANHLLAFNVSVENESKFSINLIDEIIEFEYIEFDETKSPNEQPSNFDKTENSRAELITTYLRLMLTIKYKKNLESKRQPLVVKNSNQYRYQTTPSSLILRPLIGHFKHEQSLKKIRHLIKDLISNVDNSSFKIYKYCNIKKKEYETDSFKRISKPPLSKFKLLIGDSLTIEVVLSSLDYLNQKIHISAHKIEDLFGEGKKKLIDVDFEDLIQVEECLEWIIEEYKNQE</sequence>
<evidence type="ECO:0000313" key="11">
    <source>
        <dbReference type="Proteomes" id="UP000009328"/>
    </source>
</evidence>
<comment type="similarity">
    <text evidence="2 8">Belongs to the Mediator complex subunit 17 family.</text>
</comment>
<organism evidence="10 11">
    <name type="scientific">Wickerhamomyces ciferrii (strain ATCC 14091 / BCRC 22168 / CBS 111 / JCM 3599 / NBRC 0793 / NRRL Y-1031 F-60-10)</name>
    <name type="common">Yeast</name>
    <name type="synonym">Pichia ciferrii</name>
    <dbReference type="NCBI Taxonomy" id="1206466"/>
    <lineage>
        <taxon>Eukaryota</taxon>
        <taxon>Fungi</taxon>
        <taxon>Dikarya</taxon>
        <taxon>Ascomycota</taxon>
        <taxon>Saccharomycotina</taxon>
        <taxon>Saccharomycetes</taxon>
        <taxon>Phaffomycetales</taxon>
        <taxon>Wickerhamomycetaceae</taxon>
        <taxon>Wickerhamomyces</taxon>
    </lineage>
</organism>
<dbReference type="Proteomes" id="UP000009328">
    <property type="component" value="Unassembled WGS sequence"/>
</dbReference>
<evidence type="ECO:0000256" key="9">
    <source>
        <dbReference type="SAM" id="MobiDB-lite"/>
    </source>
</evidence>
<name>K0KYC4_WICCF</name>
<dbReference type="Pfam" id="PF10156">
    <property type="entry name" value="Med17"/>
    <property type="match status" value="1"/>
</dbReference>
<dbReference type="PANTHER" id="PTHR13114:SF7">
    <property type="entry name" value="MEDIATOR OF RNA POLYMERASE II TRANSCRIPTION SUBUNIT 17"/>
    <property type="match status" value="1"/>
</dbReference>
<dbReference type="GO" id="GO:0006357">
    <property type="term" value="P:regulation of transcription by RNA polymerase II"/>
    <property type="evidence" value="ECO:0007669"/>
    <property type="project" value="InterPro"/>
</dbReference>
<dbReference type="HOGENOM" id="CLU_023188_1_0_1"/>
<evidence type="ECO:0000256" key="8">
    <source>
        <dbReference type="RuleBase" id="RU364140"/>
    </source>
</evidence>
<feature type="compositionally biased region" description="Acidic residues" evidence="9">
    <location>
        <begin position="70"/>
        <end position="89"/>
    </location>
</feature>
<keyword evidence="6 8" id="KW-0539">Nucleus</keyword>
<dbReference type="GO" id="GO:0003712">
    <property type="term" value="F:transcription coregulator activity"/>
    <property type="evidence" value="ECO:0007669"/>
    <property type="project" value="InterPro"/>
</dbReference>
<evidence type="ECO:0000256" key="7">
    <source>
        <dbReference type="ARBA" id="ARBA00032014"/>
    </source>
</evidence>
<dbReference type="STRING" id="1206466.K0KYC4"/>
<dbReference type="GO" id="GO:0016592">
    <property type="term" value="C:mediator complex"/>
    <property type="evidence" value="ECO:0007669"/>
    <property type="project" value="InterPro"/>
</dbReference>
<reference evidence="10 11" key="1">
    <citation type="journal article" date="2012" name="Eukaryot. Cell">
        <title>Draft genome sequence of Wickerhamomyces ciferrii NRRL Y-1031 F-60-10.</title>
        <authorList>
            <person name="Schneider J."/>
            <person name="Andrea H."/>
            <person name="Blom J."/>
            <person name="Jaenicke S."/>
            <person name="Ruckert C."/>
            <person name="Schorsch C."/>
            <person name="Szczepanowski R."/>
            <person name="Farwick M."/>
            <person name="Goesmann A."/>
            <person name="Puhler A."/>
            <person name="Schaffer S."/>
            <person name="Tauch A."/>
            <person name="Kohler T."/>
            <person name="Brinkrolf K."/>
        </authorList>
    </citation>
    <scope>NUCLEOTIDE SEQUENCE [LARGE SCALE GENOMIC DNA]</scope>
    <source>
        <strain evidence="11">ATCC 14091 / BCRC 22168 / CBS 111 / JCM 3599 / NBRC 0793 / NRRL Y-1031 F-60-10</strain>
    </source>
</reference>
<dbReference type="FunCoup" id="K0KYC4">
    <property type="interactions" value="168"/>
</dbReference>
<dbReference type="PANTHER" id="PTHR13114">
    <property type="entry name" value="MEDIATOR OF RNA POLYMERASE II TRANSCRIPTION SUBUNIT 17"/>
    <property type="match status" value="1"/>
</dbReference>
<evidence type="ECO:0000256" key="1">
    <source>
        <dbReference type="ARBA" id="ARBA00004123"/>
    </source>
</evidence>
<evidence type="ECO:0000256" key="2">
    <source>
        <dbReference type="ARBA" id="ARBA00005635"/>
    </source>
</evidence>
<comment type="function">
    <text evidence="8">Component of the Mediator complex, a coactivator involved in the regulated transcription of nearly all RNA polymerase II-dependent genes. Mediator functions as a bridge to convey information from gene-specific regulatory proteins to the basal RNA polymerase II transcription machinery. Mediator is recruited to promoters by direct interactions with regulatory proteins and serves as a scaffold for the assembly of a functional preinitiation complex with RNA polymerase II and the general transcription factors.</text>
</comment>
<keyword evidence="11" id="KW-1185">Reference proteome</keyword>